<evidence type="ECO:0000259" key="8">
    <source>
        <dbReference type="PROSITE" id="PS50157"/>
    </source>
</evidence>
<feature type="domain" description="C2H2-type" evidence="8">
    <location>
        <begin position="409"/>
        <end position="437"/>
    </location>
</feature>
<dbReference type="PANTHER" id="PTHR24379:SF127">
    <property type="entry name" value="BLOODY FINGERS-RELATED"/>
    <property type="match status" value="1"/>
</dbReference>
<dbReference type="Pfam" id="PF07776">
    <property type="entry name" value="zf-AD"/>
    <property type="match status" value="1"/>
</dbReference>
<protein>
    <recommendedName>
        <fullName evidence="11">C2h2-type zn-finger protein</fullName>
    </recommendedName>
</protein>
<evidence type="ECO:0000256" key="7">
    <source>
        <dbReference type="SAM" id="MobiDB-lite"/>
    </source>
</evidence>
<dbReference type="AlphaFoldDB" id="A0A1Q3F817"/>
<dbReference type="InterPro" id="IPR036236">
    <property type="entry name" value="Znf_C2H2_sf"/>
</dbReference>
<evidence type="ECO:0000256" key="5">
    <source>
        <dbReference type="PROSITE-ProRule" id="PRU00042"/>
    </source>
</evidence>
<dbReference type="PANTHER" id="PTHR24379">
    <property type="entry name" value="KRAB AND ZINC FINGER DOMAIN-CONTAINING"/>
    <property type="match status" value="1"/>
</dbReference>
<evidence type="ECO:0000256" key="1">
    <source>
        <dbReference type="ARBA" id="ARBA00022723"/>
    </source>
</evidence>
<feature type="binding site" evidence="6">
    <location>
        <position position="11"/>
    </location>
    <ligand>
        <name>Zn(2+)</name>
        <dbReference type="ChEBI" id="CHEBI:29105"/>
    </ligand>
</feature>
<sequence length="750" mass="86034">MDNVETICRICLAGSGGDIDSLLIDIFPQEQEDFERGFPVPDAFRDICGLEVLEDDLLPKQLCSICYSKLEQAFGLRGQAQKSHETLSNVLSKTVEGGQYEEEQEDDDEDRLYEAEYLDDQESVELETDVKVEQTELQADAEVQEVICCGCDAAFRTENELRRHAGRTHRPKDAVTGVPAGAKQCNICFEVFDEAGFASHREGRNNVQPLIACKFCGCKFVSRNGLANHQISFHGDNRYRCCGCDFNTHKITELKAHSKDHEREFIQNGRVTEGNKFSCKICFAQLPTMLQKRHHERFPYRKPKSKPDEVTVSVLRCCGCPKIFPTYPELRAHQQNVHLPQRRQQSPDPEALVECGGCYRHFRNRAYLNRHLRKAAQKKLFSCGKCSVTRRTLKGLMEHEATHSGEEAFICCGCREGFASREELERHSREVHAGRPKVYYNDEESTERPFECGVCYRRYKTARDLRGHQRFVYYEKVHACQLCGKAFAHENSLAVHAATHKSHPTFPCPTCGKKYKHESNVRNCIARHERPKQHRCKICNVTFPAASNLYSHMVSHSDERRFKCNVCGLSYKRSFHLRKHQNTHSSIRNFACRHCPSRFSTTTELYKHEIRHTGQYPYQCGVCGKQLTTRQVFIKHVEGHVADADKVHRCELCPARYSQDHFLSNHIKYTHRLEPQDKGWNEKFNRKGAPNRMKGGARIAGVLLGGRKGGDSGTAEKGEEQRDEETFELLIDEQMEGMEEIAVELEIRDE</sequence>
<keyword evidence="3 5" id="KW-0863">Zinc-finger</keyword>
<feature type="binding site" evidence="6">
    <location>
        <position position="66"/>
    </location>
    <ligand>
        <name>Zn(2+)</name>
        <dbReference type="ChEBI" id="CHEBI:29105"/>
    </ligand>
</feature>
<feature type="domain" description="C2H2-type" evidence="8">
    <location>
        <begin position="315"/>
        <end position="343"/>
    </location>
</feature>
<evidence type="ECO:0000256" key="3">
    <source>
        <dbReference type="ARBA" id="ARBA00022771"/>
    </source>
</evidence>
<feature type="domain" description="C2H2-type" evidence="8">
    <location>
        <begin position="648"/>
        <end position="676"/>
    </location>
</feature>
<feature type="domain" description="C2H2-type" evidence="8">
    <location>
        <begin position="534"/>
        <end position="561"/>
    </location>
</feature>
<feature type="domain" description="C2H2-type" evidence="8">
    <location>
        <begin position="381"/>
        <end position="408"/>
    </location>
</feature>
<dbReference type="Pfam" id="PF00096">
    <property type="entry name" value="zf-C2H2"/>
    <property type="match status" value="5"/>
</dbReference>
<dbReference type="SMART" id="SM00355">
    <property type="entry name" value="ZnF_C2H2"/>
    <property type="match status" value="16"/>
</dbReference>
<feature type="domain" description="ZAD" evidence="9">
    <location>
        <begin position="6"/>
        <end position="90"/>
    </location>
</feature>
<dbReference type="GO" id="GO:0008270">
    <property type="term" value="F:zinc ion binding"/>
    <property type="evidence" value="ECO:0007669"/>
    <property type="project" value="UniProtKB-UniRule"/>
</dbReference>
<feature type="domain" description="C2H2-type" evidence="8">
    <location>
        <begin position="618"/>
        <end position="645"/>
    </location>
</feature>
<feature type="domain" description="C2H2-type" evidence="8">
    <location>
        <begin position="590"/>
        <end position="617"/>
    </location>
</feature>
<feature type="domain" description="C2H2-type" evidence="8">
    <location>
        <begin position="211"/>
        <end position="239"/>
    </location>
</feature>
<evidence type="ECO:0008006" key="11">
    <source>
        <dbReference type="Google" id="ProtNLM"/>
    </source>
</evidence>
<dbReference type="Gene3D" id="3.30.160.60">
    <property type="entry name" value="Classic Zinc Finger"/>
    <property type="match status" value="7"/>
</dbReference>
<dbReference type="GO" id="GO:0005634">
    <property type="term" value="C:nucleus"/>
    <property type="evidence" value="ECO:0007669"/>
    <property type="project" value="InterPro"/>
</dbReference>
<feature type="compositionally biased region" description="Basic and acidic residues" evidence="7">
    <location>
        <begin position="708"/>
        <end position="720"/>
    </location>
</feature>
<evidence type="ECO:0000313" key="10">
    <source>
        <dbReference type="EMBL" id="JAV23669.1"/>
    </source>
</evidence>
<keyword evidence="1 6" id="KW-0479">Metal-binding</keyword>
<dbReference type="PROSITE" id="PS51915">
    <property type="entry name" value="ZAD"/>
    <property type="match status" value="1"/>
</dbReference>
<evidence type="ECO:0000259" key="9">
    <source>
        <dbReference type="PROSITE" id="PS51915"/>
    </source>
</evidence>
<feature type="binding site" evidence="6">
    <location>
        <position position="63"/>
    </location>
    <ligand>
        <name>Zn(2+)</name>
        <dbReference type="ChEBI" id="CHEBI:29105"/>
    </ligand>
</feature>
<dbReference type="InterPro" id="IPR012934">
    <property type="entry name" value="Znf_AD"/>
</dbReference>
<keyword evidence="2" id="KW-0677">Repeat</keyword>
<feature type="region of interest" description="Disordered" evidence="7">
    <location>
        <begin position="704"/>
        <end position="724"/>
    </location>
</feature>
<dbReference type="SMART" id="SM00868">
    <property type="entry name" value="zf-AD"/>
    <property type="match status" value="1"/>
</dbReference>
<organism evidence="10">
    <name type="scientific">Culex tarsalis</name>
    <name type="common">Encephalitis mosquito</name>
    <dbReference type="NCBI Taxonomy" id="7177"/>
    <lineage>
        <taxon>Eukaryota</taxon>
        <taxon>Metazoa</taxon>
        <taxon>Ecdysozoa</taxon>
        <taxon>Arthropoda</taxon>
        <taxon>Hexapoda</taxon>
        <taxon>Insecta</taxon>
        <taxon>Pterygota</taxon>
        <taxon>Neoptera</taxon>
        <taxon>Endopterygota</taxon>
        <taxon>Diptera</taxon>
        <taxon>Nematocera</taxon>
        <taxon>Culicoidea</taxon>
        <taxon>Culicidae</taxon>
        <taxon>Culicinae</taxon>
        <taxon>Culicini</taxon>
        <taxon>Culex</taxon>
        <taxon>Culex</taxon>
    </lineage>
</organism>
<dbReference type="EMBL" id="GFDL01011376">
    <property type="protein sequence ID" value="JAV23669.1"/>
    <property type="molecule type" value="Transcribed_RNA"/>
</dbReference>
<feature type="domain" description="C2H2-type" evidence="8">
    <location>
        <begin position="562"/>
        <end position="589"/>
    </location>
</feature>
<dbReference type="SUPFAM" id="SSF57667">
    <property type="entry name" value="beta-beta-alpha zinc fingers"/>
    <property type="match status" value="6"/>
</dbReference>
<keyword evidence="4 6" id="KW-0862">Zinc</keyword>
<evidence type="ECO:0000256" key="2">
    <source>
        <dbReference type="ARBA" id="ARBA00022737"/>
    </source>
</evidence>
<dbReference type="InterPro" id="IPR013087">
    <property type="entry name" value="Znf_C2H2_type"/>
</dbReference>
<accession>A0A1Q3F817</accession>
<feature type="binding site" evidence="6">
    <location>
        <position position="8"/>
    </location>
    <ligand>
        <name>Zn(2+)</name>
        <dbReference type="ChEBI" id="CHEBI:29105"/>
    </ligand>
</feature>
<feature type="domain" description="C2H2-type" evidence="8">
    <location>
        <begin position="478"/>
        <end position="505"/>
    </location>
</feature>
<evidence type="ECO:0000256" key="6">
    <source>
        <dbReference type="PROSITE-ProRule" id="PRU01263"/>
    </source>
</evidence>
<dbReference type="PROSITE" id="PS00028">
    <property type="entry name" value="ZINC_FINGER_C2H2_1"/>
    <property type="match status" value="10"/>
</dbReference>
<name>A0A1Q3F817_CULTA</name>
<dbReference type="PROSITE" id="PS50157">
    <property type="entry name" value="ZINC_FINGER_C2H2_2"/>
    <property type="match status" value="10"/>
</dbReference>
<reference evidence="10" key="1">
    <citation type="submission" date="2017-01" db="EMBL/GenBank/DDBJ databases">
        <title>A deep insight into the sialotranscriptome of adult male and female Cluex tarsalis mosquitoes.</title>
        <authorList>
            <person name="Ribeiro J.M."/>
            <person name="Moreira F."/>
            <person name="Bernard K.A."/>
            <person name="Calvo E."/>
        </authorList>
    </citation>
    <scope>NUCLEOTIDE SEQUENCE</scope>
    <source>
        <strain evidence="10">Kern County</strain>
        <tissue evidence="10">Salivary glands</tissue>
    </source>
</reference>
<dbReference type="SUPFAM" id="SSF57716">
    <property type="entry name" value="Glucocorticoid receptor-like (DNA-binding domain)"/>
    <property type="match status" value="1"/>
</dbReference>
<proteinExistence type="predicted"/>
<evidence type="ECO:0000256" key="4">
    <source>
        <dbReference type="ARBA" id="ARBA00022833"/>
    </source>
</evidence>